<dbReference type="Proteomes" id="UP001168821">
    <property type="component" value="Unassembled WGS sequence"/>
</dbReference>
<accession>A0AA38MR61</accession>
<proteinExistence type="predicted"/>
<comment type="caution">
    <text evidence="1">The sequence shown here is derived from an EMBL/GenBank/DDBJ whole genome shotgun (WGS) entry which is preliminary data.</text>
</comment>
<protein>
    <submittedName>
        <fullName evidence="1">Uncharacterized protein</fullName>
    </submittedName>
</protein>
<organism evidence="1 2">
    <name type="scientific">Zophobas morio</name>
    <dbReference type="NCBI Taxonomy" id="2755281"/>
    <lineage>
        <taxon>Eukaryota</taxon>
        <taxon>Metazoa</taxon>
        <taxon>Ecdysozoa</taxon>
        <taxon>Arthropoda</taxon>
        <taxon>Hexapoda</taxon>
        <taxon>Insecta</taxon>
        <taxon>Pterygota</taxon>
        <taxon>Neoptera</taxon>
        <taxon>Endopterygota</taxon>
        <taxon>Coleoptera</taxon>
        <taxon>Polyphaga</taxon>
        <taxon>Cucujiformia</taxon>
        <taxon>Tenebrionidae</taxon>
        <taxon>Zophobas</taxon>
    </lineage>
</organism>
<sequence>MGKIVPRVERYNRYRYKKIALQVTSYFGTYSSRVAFEYDASTCPLGTWNECSNLKYQYVANGHSGHNKY</sequence>
<dbReference type="AlphaFoldDB" id="A0AA38MR61"/>
<name>A0AA38MR61_9CUCU</name>
<evidence type="ECO:0000313" key="1">
    <source>
        <dbReference type="EMBL" id="KAJ3665421.1"/>
    </source>
</evidence>
<gene>
    <name evidence="1" type="ORF">Zmor_000917</name>
</gene>
<evidence type="ECO:0000313" key="2">
    <source>
        <dbReference type="Proteomes" id="UP001168821"/>
    </source>
</evidence>
<keyword evidence="2" id="KW-1185">Reference proteome</keyword>
<reference evidence="1" key="1">
    <citation type="journal article" date="2023" name="G3 (Bethesda)">
        <title>Whole genome assemblies of Zophobas morio and Tenebrio molitor.</title>
        <authorList>
            <person name="Kaur S."/>
            <person name="Stinson S.A."/>
            <person name="diCenzo G.C."/>
        </authorList>
    </citation>
    <scope>NUCLEOTIDE SEQUENCE</scope>
    <source>
        <strain evidence="1">QUZm001</strain>
    </source>
</reference>
<dbReference type="EMBL" id="JALNTZ010000001">
    <property type="protein sequence ID" value="KAJ3665421.1"/>
    <property type="molecule type" value="Genomic_DNA"/>
</dbReference>